<evidence type="ECO:0000256" key="1">
    <source>
        <dbReference type="SAM" id="MobiDB-lite"/>
    </source>
</evidence>
<reference evidence="3 4" key="1">
    <citation type="journal article" date="2015" name="Nat. Commun.">
        <title>Outbred genome sequencing and CRISPR/Cas9 gene editing in butterflies.</title>
        <authorList>
            <person name="Li X."/>
            <person name="Fan D."/>
            <person name="Zhang W."/>
            <person name="Liu G."/>
            <person name="Zhang L."/>
            <person name="Zhao L."/>
            <person name="Fang X."/>
            <person name="Chen L."/>
            <person name="Dong Y."/>
            <person name="Chen Y."/>
            <person name="Ding Y."/>
            <person name="Zhao R."/>
            <person name="Feng M."/>
            <person name="Zhu Y."/>
            <person name="Feng Y."/>
            <person name="Jiang X."/>
            <person name="Zhu D."/>
            <person name="Xiang H."/>
            <person name="Feng X."/>
            <person name="Li S."/>
            <person name="Wang J."/>
            <person name="Zhang G."/>
            <person name="Kronforst M.R."/>
            <person name="Wang W."/>
        </authorList>
    </citation>
    <scope>NUCLEOTIDE SEQUENCE [LARGE SCALE GENOMIC DNA]</scope>
    <source>
        <strain evidence="3">Ya'a_city_454_Pm</strain>
        <tissue evidence="3">Whole body</tissue>
    </source>
</reference>
<sequence length="577" mass="63340">MELERIQVLVEYDGVDWQRREWVAVHSRRTFRVFLVERTLVWAPKKYENEEVKWPALNLLGSTAENVSCLGGRTGRAGDTYRSDEMVYLIHVSPRPLLDANLYESRLTFFTQRRRSLRYPPWMLLSKLTVSLSSSYTTARFNSWTMPTFNHSSCPGVVGRSRTMSAKQGGGFPRETGSSGRARFEADLARELCFDVPRLPDYHPSPATPRLVPAILIFRAHAAPSPLYYIHIQEAVVASECASSKGAARKLNEGPGANDWDARLAGSEAGVGADLLSSLCAESAEWRSAQDGQRILTSTPSVLGGCRAQVYRVAGATQWYTAVIVGVNEHTGLGRTVNCIYNMCVASALVGRLRTGNSFHSCIFFRQELTVTDDTVLEEHSEDPALVQMRLLGDGVIESIMRGEVVGVMPRRSRSNLQIRISIATSAGCRGSSGAPAYPSNPILSAPPSRLPRTPPIPHTRCCRFTLFWLVSGCGGCARAAEQWRGAGDAVGGESPLLAPGPVCAILPRRHDTNTLCYSLLRKRIERENNKSPATTGGRKKQAAVRSNGQIAAVEPPPQQQTGKVIHKSYNCDFPLP</sequence>
<dbReference type="EMBL" id="KQ461195">
    <property type="protein sequence ID" value="KPJ06774.1"/>
    <property type="molecule type" value="Genomic_DNA"/>
</dbReference>
<gene>
    <name evidence="3" type="ORF">RR48_11821</name>
</gene>
<feature type="region of interest" description="Disordered" evidence="1">
    <location>
        <begin position="528"/>
        <end position="566"/>
    </location>
</feature>
<accession>A0A194QN40</accession>
<organism evidence="3 4">
    <name type="scientific">Papilio machaon</name>
    <name type="common">Old World swallowtail butterfly</name>
    <dbReference type="NCBI Taxonomy" id="76193"/>
    <lineage>
        <taxon>Eukaryota</taxon>
        <taxon>Metazoa</taxon>
        <taxon>Ecdysozoa</taxon>
        <taxon>Arthropoda</taxon>
        <taxon>Hexapoda</taxon>
        <taxon>Insecta</taxon>
        <taxon>Pterygota</taxon>
        <taxon>Neoptera</taxon>
        <taxon>Endopterygota</taxon>
        <taxon>Lepidoptera</taxon>
        <taxon>Glossata</taxon>
        <taxon>Ditrysia</taxon>
        <taxon>Papilionoidea</taxon>
        <taxon>Papilionidae</taxon>
        <taxon>Papilioninae</taxon>
        <taxon>Papilio</taxon>
    </lineage>
</organism>
<feature type="domain" description="Lysine-specific demethylase 3A/B tudor" evidence="2">
    <location>
        <begin position="367"/>
        <end position="404"/>
    </location>
</feature>
<dbReference type="Pfam" id="PF22987">
    <property type="entry name" value="Tudor_KDM3B"/>
    <property type="match status" value="2"/>
</dbReference>
<evidence type="ECO:0000259" key="2">
    <source>
        <dbReference type="Pfam" id="PF22987"/>
    </source>
</evidence>
<evidence type="ECO:0000313" key="3">
    <source>
        <dbReference type="EMBL" id="KPJ06774.1"/>
    </source>
</evidence>
<feature type="domain" description="Lysine-specific demethylase 3A/B tudor" evidence="2">
    <location>
        <begin position="295"/>
        <end position="331"/>
    </location>
</feature>
<dbReference type="InParanoid" id="A0A194QN40"/>
<proteinExistence type="predicted"/>
<dbReference type="InterPro" id="IPR054503">
    <property type="entry name" value="KDM3AB_Tudor"/>
</dbReference>
<protein>
    <recommendedName>
        <fullName evidence="2">Lysine-specific demethylase 3A/B tudor domain-containing protein</fullName>
    </recommendedName>
</protein>
<keyword evidence="4" id="KW-1185">Reference proteome</keyword>
<dbReference type="Proteomes" id="UP000053240">
    <property type="component" value="Unassembled WGS sequence"/>
</dbReference>
<dbReference type="AlphaFoldDB" id="A0A194QN40"/>
<name>A0A194QN40_PAPMA</name>
<evidence type="ECO:0000313" key="4">
    <source>
        <dbReference type="Proteomes" id="UP000053240"/>
    </source>
</evidence>